<dbReference type="RefSeq" id="WP_074493821.1">
    <property type="nucleotide sequence ID" value="NZ_FPAM01000021.1"/>
</dbReference>
<gene>
    <name evidence="5" type="ORF">RG47T_5203</name>
</gene>
<evidence type="ECO:0000313" key="5">
    <source>
        <dbReference type="EMBL" id="OKS84513.1"/>
    </source>
</evidence>
<evidence type="ECO:0000313" key="6">
    <source>
        <dbReference type="Proteomes" id="UP000186720"/>
    </source>
</evidence>
<evidence type="ECO:0000256" key="1">
    <source>
        <dbReference type="ARBA" id="ARBA00008416"/>
    </source>
</evidence>
<protein>
    <recommendedName>
        <fullName evidence="7">Pirin N-terminal domain-containing protein</fullName>
    </recommendedName>
</protein>
<sequence>MIQILKKADQFNRTIFNGNFIANKPVASGATDNVKPYSNIFYWSHARAIDQSEFGLHPHEGFEIMTFILEGSVAHYDTATQVWTPLEAGDFQVIQSNSGLQHSERITKGTRNFQVWFDPDFYEAVKKAPAYTDYHSKDFKPIIENGIKTIIYVGKGSIANVLTPGLSIKRLFFDQKSKYNLQLNKNSSYTFYVLKGDAKIDGKALTADDAVRISNLENLEVEFEVDGELFYIETPSVPDYKTVWS</sequence>
<dbReference type="Pfam" id="PF17954">
    <property type="entry name" value="Pirin_C_2"/>
    <property type="match status" value="1"/>
</dbReference>
<dbReference type="InterPro" id="IPR003829">
    <property type="entry name" value="Pirin_N_dom"/>
</dbReference>
<proteinExistence type="inferred from homology"/>
<reference evidence="5 6" key="1">
    <citation type="submission" date="2016-11" db="EMBL/GenBank/DDBJ databases">
        <title>Whole Genome Sequencing of Mucilaginibacter polytrichastri RG4-7(T) isolated from the moss sample.</title>
        <authorList>
            <person name="Li Y."/>
        </authorList>
    </citation>
    <scope>NUCLEOTIDE SEQUENCE [LARGE SCALE GENOMIC DNA]</scope>
    <source>
        <strain evidence="5 6">RG4-7</strain>
    </source>
</reference>
<dbReference type="Pfam" id="PF02678">
    <property type="entry name" value="Pirin"/>
    <property type="match status" value="1"/>
</dbReference>
<feature type="domain" description="Pirin N-terminal" evidence="3">
    <location>
        <begin position="44"/>
        <end position="116"/>
    </location>
</feature>
<accession>A0A1Q5ZRZ4</accession>
<dbReference type="InterPro" id="IPR011051">
    <property type="entry name" value="RmlC_Cupin_sf"/>
</dbReference>
<evidence type="ECO:0000259" key="4">
    <source>
        <dbReference type="Pfam" id="PF17954"/>
    </source>
</evidence>
<comment type="caution">
    <text evidence="5">The sequence shown here is derived from an EMBL/GenBank/DDBJ whole genome shotgun (WGS) entry which is preliminary data.</text>
</comment>
<comment type="similarity">
    <text evidence="1 2">Belongs to the pirin family.</text>
</comment>
<dbReference type="OrthoDB" id="321327at2"/>
<dbReference type="EMBL" id="MPPL01000002">
    <property type="protein sequence ID" value="OKS84513.1"/>
    <property type="molecule type" value="Genomic_DNA"/>
</dbReference>
<dbReference type="Gene3D" id="2.60.120.10">
    <property type="entry name" value="Jelly Rolls"/>
    <property type="match status" value="2"/>
</dbReference>
<keyword evidence="6" id="KW-1185">Reference proteome</keyword>
<dbReference type="STRING" id="1302689.RG47T_5203"/>
<name>A0A1Q5ZRZ4_9SPHI</name>
<dbReference type="PANTHER" id="PTHR43212:SF3">
    <property type="entry name" value="QUERCETIN 2,3-DIOXYGENASE"/>
    <property type="match status" value="1"/>
</dbReference>
<dbReference type="InterPro" id="IPR012093">
    <property type="entry name" value="Pirin"/>
</dbReference>
<dbReference type="Proteomes" id="UP000186720">
    <property type="component" value="Unassembled WGS sequence"/>
</dbReference>
<dbReference type="InterPro" id="IPR014710">
    <property type="entry name" value="RmlC-like_jellyroll"/>
</dbReference>
<organism evidence="5 6">
    <name type="scientific">Mucilaginibacter polytrichastri</name>
    <dbReference type="NCBI Taxonomy" id="1302689"/>
    <lineage>
        <taxon>Bacteria</taxon>
        <taxon>Pseudomonadati</taxon>
        <taxon>Bacteroidota</taxon>
        <taxon>Sphingobacteriia</taxon>
        <taxon>Sphingobacteriales</taxon>
        <taxon>Sphingobacteriaceae</taxon>
        <taxon>Mucilaginibacter</taxon>
    </lineage>
</organism>
<evidence type="ECO:0008006" key="7">
    <source>
        <dbReference type="Google" id="ProtNLM"/>
    </source>
</evidence>
<feature type="domain" description="Quercetin 2,3-dioxygenase C-terminal cupin" evidence="4">
    <location>
        <begin position="171"/>
        <end position="233"/>
    </location>
</feature>
<dbReference type="AlphaFoldDB" id="A0A1Q5ZRZ4"/>
<dbReference type="InterPro" id="IPR041602">
    <property type="entry name" value="Quercetinase_C"/>
</dbReference>
<dbReference type="PANTHER" id="PTHR43212">
    <property type="entry name" value="QUERCETIN 2,3-DIOXYGENASE"/>
    <property type="match status" value="1"/>
</dbReference>
<dbReference type="SUPFAM" id="SSF51182">
    <property type="entry name" value="RmlC-like cupins"/>
    <property type="match status" value="1"/>
</dbReference>
<evidence type="ECO:0000256" key="2">
    <source>
        <dbReference type="RuleBase" id="RU003457"/>
    </source>
</evidence>
<evidence type="ECO:0000259" key="3">
    <source>
        <dbReference type="Pfam" id="PF02678"/>
    </source>
</evidence>